<accession>A0A1E4T1D0</accession>
<protein>
    <submittedName>
        <fullName evidence="1">Uncharacterized protein</fullName>
    </submittedName>
</protein>
<sequence>MILGTPISNNIMKLRDIRINIDNPSENLIGNLLPNLDDVEMLFPHLNYLHNCQCSICSNIINTDPFLKLPNHIKKESIRISTLMIIGHELDKVQQQFNYNKFYQCFKSHLRFFKTGMSSRGYLFDHLISDQLNRSISIMPNLKLFEICGLVYHKVDLGDDNLAPPLFKLLFGESFKGLDQESVGDMADMGNVFSGSGGRFRV</sequence>
<dbReference type="EMBL" id="KV453852">
    <property type="protein sequence ID" value="ODV85511.1"/>
    <property type="molecule type" value="Genomic_DNA"/>
</dbReference>
<evidence type="ECO:0000313" key="2">
    <source>
        <dbReference type="Proteomes" id="UP000094801"/>
    </source>
</evidence>
<dbReference type="AlphaFoldDB" id="A0A1E4T1D0"/>
<gene>
    <name evidence="1" type="ORF">CANARDRAFT_28302</name>
</gene>
<dbReference type="Proteomes" id="UP000094801">
    <property type="component" value="Unassembled WGS sequence"/>
</dbReference>
<keyword evidence="2" id="KW-1185">Reference proteome</keyword>
<organism evidence="1 2">
    <name type="scientific">[Candida] arabinofermentans NRRL YB-2248</name>
    <dbReference type="NCBI Taxonomy" id="983967"/>
    <lineage>
        <taxon>Eukaryota</taxon>
        <taxon>Fungi</taxon>
        <taxon>Dikarya</taxon>
        <taxon>Ascomycota</taxon>
        <taxon>Saccharomycotina</taxon>
        <taxon>Pichiomycetes</taxon>
        <taxon>Pichiales</taxon>
        <taxon>Pichiaceae</taxon>
        <taxon>Ogataea</taxon>
        <taxon>Ogataea/Candida clade</taxon>
    </lineage>
</organism>
<reference evidence="2" key="1">
    <citation type="submission" date="2016-04" db="EMBL/GenBank/DDBJ databases">
        <title>Comparative genomics of biotechnologically important yeasts.</title>
        <authorList>
            <consortium name="DOE Joint Genome Institute"/>
            <person name="Riley R."/>
            <person name="Haridas S."/>
            <person name="Wolfe K.H."/>
            <person name="Lopes M.R."/>
            <person name="Hittinger C.T."/>
            <person name="Goker M."/>
            <person name="Salamov A."/>
            <person name="Wisecaver J."/>
            <person name="Long T.M."/>
            <person name="Aerts A.L."/>
            <person name="Barry K."/>
            <person name="Choi C."/>
            <person name="Clum A."/>
            <person name="Coughlan A.Y."/>
            <person name="Deshpande S."/>
            <person name="Douglass A.P."/>
            <person name="Hanson S.J."/>
            <person name="Klenk H.-P."/>
            <person name="Labutti K."/>
            <person name="Lapidus A."/>
            <person name="Lindquist E."/>
            <person name="Lipzen A."/>
            <person name="Meier-Kolthoff J.P."/>
            <person name="Ohm R.A."/>
            <person name="Otillar R.P."/>
            <person name="Pangilinan J."/>
            <person name="Peng Y."/>
            <person name="Rokas A."/>
            <person name="Rosa C.A."/>
            <person name="Scheuner C."/>
            <person name="Sibirny A.A."/>
            <person name="Slot J.C."/>
            <person name="Stielow J.B."/>
            <person name="Sun H."/>
            <person name="Kurtzman C.P."/>
            <person name="Blackwell M."/>
            <person name="Grigoriev I.V."/>
            <person name="Jeffries T.W."/>
        </authorList>
    </citation>
    <scope>NUCLEOTIDE SEQUENCE [LARGE SCALE GENOMIC DNA]</scope>
    <source>
        <strain evidence="2">NRRL YB-2248</strain>
    </source>
</reference>
<proteinExistence type="predicted"/>
<dbReference type="OrthoDB" id="3996854at2759"/>
<evidence type="ECO:0000313" key="1">
    <source>
        <dbReference type="EMBL" id="ODV85511.1"/>
    </source>
</evidence>
<name>A0A1E4T1D0_9ASCO</name>